<dbReference type="AlphaFoldDB" id="A0A0R2P3X0"/>
<dbReference type="Gene3D" id="3.50.50.60">
    <property type="entry name" value="FAD/NAD(P)-binding domain"/>
    <property type="match status" value="1"/>
</dbReference>
<dbReference type="GO" id="GO:0005737">
    <property type="term" value="C:cytoplasm"/>
    <property type="evidence" value="ECO:0007669"/>
    <property type="project" value="TreeGrafter"/>
</dbReference>
<evidence type="ECO:0000313" key="3">
    <source>
        <dbReference type="Proteomes" id="UP000054017"/>
    </source>
</evidence>
<organism evidence="2 3">
    <name type="scientific">Actinobacteria bacterium BACL2 MAG-121220-bin52</name>
    <dbReference type="NCBI Taxonomy" id="1655573"/>
    <lineage>
        <taxon>Bacteria</taxon>
        <taxon>Bacillati</taxon>
        <taxon>Actinomycetota</taxon>
        <taxon>Actinomycetes</taxon>
        <taxon>Actinomycetes incertae sedis</taxon>
        <taxon>ac1 cluster</taxon>
    </lineage>
</organism>
<dbReference type="SUPFAM" id="SSF51905">
    <property type="entry name" value="FAD/NAD(P)-binding domain"/>
    <property type="match status" value="1"/>
</dbReference>
<dbReference type="PANTHER" id="PTHR13847">
    <property type="entry name" value="SARCOSINE DEHYDROGENASE-RELATED"/>
    <property type="match status" value="1"/>
</dbReference>
<evidence type="ECO:0000259" key="1">
    <source>
        <dbReference type="Pfam" id="PF01266"/>
    </source>
</evidence>
<dbReference type="Gene3D" id="3.30.9.10">
    <property type="entry name" value="D-Amino Acid Oxidase, subunit A, domain 2"/>
    <property type="match status" value="1"/>
</dbReference>
<dbReference type="PANTHER" id="PTHR13847:SF285">
    <property type="entry name" value="FAD DEPENDENT OXIDOREDUCTASE DOMAIN-CONTAINING PROTEIN"/>
    <property type="match status" value="1"/>
</dbReference>
<dbReference type="Proteomes" id="UP000054017">
    <property type="component" value="Unassembled WGS sequence"/>
</dbReference>
<reference evidence="2 3" key="1">
    <citation type="submission" date="2015-10" db="EMBL/GenBank/DDBJ databases">
        <title>Metagenome-Assembled Genomes uncover a global brackish microbiome.</title>
        <authorList>
            <person name="Hugerth L.W."/>
            <person name="Larsson J."/>
            <person name="Alneberg J."/>
            <person name="Lindh M.V."/>
            <person name="Legrand C."/>
            <person name="Pinhassi J."/>
            <person name="Andersson A.F."/>
        </authorList>
    </citation>
    <scope>NUCLEOTIDE SEQUENCE [LARGE SCALE GENOMIC DNA]</scope>
    <source>
        <strain evidence="2">BACL2 MAG-121220-bin52</strain>
    </source>
</reference>
<comment type="caution">
    <text evidence="2">The sequence shown here is derived from an EMBL/GenBank/DDBJ whole genome shotgun (WGS) entry which is preliminary data.</text>
</comment>
<protein>
    <recommendedName>
        <fullName evidence="1">FAD dependent oxidoreductase domain-containing protein</fullName>
    </recommendedName>
</protein>
<sequence length="442" mass="48929">MQDLPPNNSLWADGYKQSGKQAEFSNSYDVAIIGGGFSGLWSAYHLLELDPKLSIVIFEAKSLGYGASGRNGGWVSSDYPVYRKTLEKRHGIYSTNNLFKALFSAIDEIGQIAGQIAPKASFVKSGTLMFARNKAQEKRLKESADSEHTWTSAVEIGELIQVSKLRGGLFNPQCATVDPFQLVLGLARYLRRRGVVIAEGVFATHTDRGVLANSSLVKAPIVIRASEAFSDPGREFIPLYSLMIASEVLPEEIWDQIGVKNRFTFAEGTHLVNYAQRTTDNRLAIGGRGASYPFGSKLIEAKEMTNSVHQSLERMAKRWFPVLERVKFTHAWGGAVAITRNWEPYVQFDKATGYGRLGGYAGDGVTMSYLASKILAELITGRESEISNLHFVNEKIRKWEIEPLRYLAVNSLVKLSGIADKEEARTGRPSLVSKLISPLILR</sequence>
<dbReference type="InterPro" id="IPR006076">
    <property type="entry name" value="FAD-dep_OxRdtase"/>
</dbReference>
<dbReference type="Pfam" id="PF01266">
    <property type="entry name" value="DAO"/>
    <property type="match status" value="1"/>
</dbReference>
<accession>A0A0R2P3X0</accession>
<gene>
    <name evidence="2" type="ORF">ABR65_03895</name>
</gene>
<proteinExistence type="predicted"/>
<dbReference type="EMBL" id="LIAX01000102">
    <property type="protein sequence ID" value="KRO32751.1"/>
    <property type="molecule type" value="Genomic_DNA"/>
</dbReference>
<name>A0A0R2P3X0_9ACTN</name>
<dbReference type="InterPro" id="IPR036188">
    <property type="entry name" value="FAD/NAD-bd_sf"/>
</dbReference>
<feature type="domain" description="FAD dependent oxidoreductase" evidence="1">
    <location>
        <begin position="29"/>
        <end position="378"/>
    </location>
</feature>
<evidence type="ECO:0000313" key="2">
    <source>
        <dbReference type="EMBL" id="KRO32751.1"/>
    </source>
</evidence>